<accession>A0A811LNQ1</accession>
<dbReference type="GO" id="GO:0006805">
    <property type="term" value="P:xenobiotic metabolic process"/>
    <property type="evidence" value="ECO:0007669"/>
    <property type="project" value="TreeGrafter"/>
</dbReference>
<dbReference type="GO" id="GO:0020037">
    <property type="term" value="F:heme binding"/>
    <property type="evidence" value="ECO:0007669"/>
    <property type="project" value="InterPro"/>
</dbReference>
<evidence type="ECO:0000256" key="7">
    <source>
        <dbReference type="PIRSR" id="PIRSR602401-1"/>
    </source>
</evidence>
<proteinExistence type="inferred from homology"/>
<dbReference type="Proteomes" id="UP000614601">
    <property type="component" value="Unassembled WGS sequence"/>
</dbReference>
<dbReference type="AlphaFoldDB" id="A0A811LNQ1"/>
<evidence type="ECO:0000256" key="5">
    <source>
        <dbReference type="ARBA" id="ARBA00023004"/>
    </source>
</evidence>
<dbReference type="InterPro" id="IPR001128">
    <property type="entry name" value="Cyt_P450"/>
</dbReference>
<comment type="caution">
    <text evidence="8">The sequence shown here is derived from an EMBL/GenBank/DDBJ whole genome shotgun (WGS) entry which is preliminary data.</text>
</comment>
<evidence type="ECO:0000313" key="9">
    <source>
        <dbReference type="Proteomes" id="UP000614601"/>
    </source>
</evidence>
<dbReference type="CDD" id="cd20617">
    <property type="entry name" value="CYP1_2-like"/>
    <property type="match status" value="1"/>
</dbReference>
<keyword evidence="7" id="KW-0349">Heme</keyword>
<comment type="similarity">
    <text evidence="2">Belongs to the cytochrome P450 family.</text>
</comment>
<dbReference type="InterPro" id="IPR002401">
    <property type="entry name" value="Cyt_P450_E_grp-I"/>
</dbReference>
<dbReference type="GO" id="GO:0005737">
    <property type="term" value="C:cytoplasm"/>
    <property type="evidence" value="ECO:0007669"/>
    <property type="project" value="TreeGrafter"/>
</dbReference>
<evidence type="ECO:0000256" key="1">
    <source>
        <dbReference type="ARBA" id="ARBA00001971"/>
    </source>
</evidence>
<evidence type="ECO:0000256" key="2">
    <source>
        <dbReference type="ARBA" id="ARBA00010617"/>
    </source>
</evidence>
<dbReference type="SUPFAM" id="SSF48264">
    <property type="entry name" value="Cytochrome P450"/>
    <property type="match status" value="1"/>
</dbReference>
<reference evidence="8" key="1">
    <citation type="submission" date="2020-09" db="EMBL/GenBank/DDBJ databases">
        <authorList>
            <person name="Kikuchi T."/>
        </authorList>
    </citation>
    <scope>NUCLEOTIDE SEQUENCE</scope>
    <source>
        <strain evidence="8">SH1</strain>
    </source>
</reference>
<comment type="cofactor">
    <cofactor evidence="1 7">
        <name>heme</name>
        <dbReference type="ChEBI" id="CHEBI:30413"/>
    </cofactor>
</comment>
<gene>
    <name evidence="8" type="ORF">BOKJ2_LOCUS12817</name>
</gene>
<dbReference type="PANTHER" id="PTHR24300">
    <property type="entry name" value="CYTOCHROME P450 508A4-RELATED"/>
    <property type="match status" value="1"/>
</dbReference>
<dbReference type="EMBL" id="CAJFCW020000006">
    <property type="protein sequence ID" value="CAG9124905.1"/>
    <property type="molecule type" value="Genomic_DNA"/>
</dbReference>
<dbReference type="PRINTS" id="PR00463">
    <property type="entry name" value="EP450I"/>
</dbReference>
<feature type="binding site" description="axial binding residue" evidence="7">
    <location>
        <position position="417"/>
    </location>
    <ligand>
        <name>heme</name>
        <dbReference type="ChEBI" id="CHEBI:30413"/>
    </ligand>
    <ligandPart>
        <name>Fe</name>
        <dbReference type="ChEBI" id="CHEBI:18248"/>
    </ligandPart>
</feature>
<dbReference type="Gene3D" id="1.10.630.10">
    <property type="entry name" value="Cytochrome P450"/>
    <property type="match status" value="1"/>
</dbReference>
<dbReference type="Pfam" id="PF00067">
    <property type="entry name" value="p450"/>
    <property type="match status" value="1"/>
</dbReference>
<dbReference type="OrthoDB" id="1055148at2759"/>
<keyword evidence="4" id="KW-0560">Oxidoreductase</keyword>
<organism evidence="8 9">
    <name type="scientific">Bursaphelenchus okinawaensis</name>
    <dbReference type="NCBI Taxonomy" id="465554"/>
    <lineage>
        <taxon>Eukaryota</taxon>
        <taxon>Metazoa</taxon>
        <taxon>Ecdysozoa</taxon>
        <taxon>Nematoda</taxon>
        <taxon>Chromadorea</taxon>
        <taxon>Rhabditida</taxon>
        <taxon>Tylenchina</taxon>
        <taxon>Tylenchomorpha</taxon>
        <taxon>Aphelenchoidea</taxon>
        <taxon>Aphelenchoididae</taxon>
        <taxon>Bursaphelenchus</taxon>
    </lineage>
</organism>
<dbReference type="GO" id="GO:0016712">
    <property type="term" value="F:oxidoreductase activity, acting on paired donors, with incorporation or reduction of molecular oxygen, reduced flavin or flavoprotein as one donor, and incorporation of one atom of oxygen"/>
    <property type="evidence" value="ECO:0007669"/>
    <property type="project" value="TreeGrafter"/>
</dbReference>
<evidence type="ECO:0008006" key="10">
    <source>
        <dbReference type="Google" id="ProtNLM"/>
    </source>
</evidence>
<dbReference type="PRINTS" id="PR00385">
    <property type="entry name" value="P450"/>
</dbReference>
<dbReference type="GO" id="GO:0006082">
    <property type="term" value="P:organic acid metabolic process"/>
    <property type="evidence" value="ECO:0007669"/>
    <property type="project" value="TreeGrafter"/>
</dbReference>
<dbReference type="GO" id="GO:0005506">
    <property type="term" value="F:iron ion binding"/>
    <property type="evidence" value="ECO:0007669"/>
    <property type="project" value="InterPro"/>
</dbReference>
<keyword evidence="9" id="KW-1185">Reference proteome</keyword>
<dbReference type="FunFam" id="1.10.630.10:FF:000036">
    <property type="entry name" value="CYtochrome P450 family"/>
    <property type="match status" value="1"/>
</dbReference>
<dbReference type="InterPro" id="IPR050182">
    <property type="entry name" value="Cytochrome_P450_fam2"/>
</dbReference>
<dbReference type="InterPro" id="IPR036396">
    <property type="entry name" value="Cyt_P450_sf"/>
</dbReference>
<evidence type="ECO:0000256" key="4">
    <source>
        <dbReference type="ARBA" id="ARBA00023002"/>
    </source>
</evidence>
<dbReference type="Proteomes" id="UP000783686">
    <property type="component" value="Unassembled WGS sequence"/>
</dbReference>
<dbReference type="EMBL" id="CAJFDH010000006">
    <property type="protein sequence ID" value="CAD5228716.1"/>
    <property type="molecule type" value="Genomic_DNA"/>
</dbReference>
<sequence length="486" mass="56193">MPWPIVGNILQLRQAERWEDKFEEWKDKYGPVYTYWLGEIPFVSFNSYEKVHEYFVKHGEDFADRPEVPQFDMLLRGGQFGVAFTSGHLWKDQRRFAMKILNNFGVGKNEMEQNVINEVQYMFDEIDKGIMTNAKEIDLIRLTNMAVGSITNMIVLGYSFTQNKKEEEFFYIRNLTTEAVEVATSALSNLALNNPWLLSLPYLGDNGNKTLRLFKEIFAFVDSKVQTHLRENDYTQIEHPKDFIDAFLMEKIRLEEQGVTDHYYTVQQLRNACFDLWVAGQESTSATVPWLVAFLVMNPDVQQKLQDELDMVIASDRMITTSDRACLPYTNAVIMEAQRCGNVIAQNILHATSNEVNVEGYNLPKQTVTVPQISVIMQDPIAFPEPKKFNPDRFIDENGHLRSIKEFLPFSIGRRVCYGEGMAMMEIFNFTANLFNRYKMSVGEKLPSMKKLAGNATEIHPYTVKIQRRVPAYNNCFMSCKRSFSN</sequence>
<keyword evidence="5 7" id="KW-0408">Iron</keyword>
<dbReference type="PANTHER" id="PTHR24300:SF375">
    <property type="entry name" value="CYTOCHROME P450 FAMILY"/>
    <property type="match status" value="1"/>
</dbReference>
<protein>
    <recommendedName>
        <fullName evidence="10">Cytochrome P450</fullName>
    </recommendedName>
</protein>
<evidence type="ECO:0000256" key="3">
    <source>
        <dbReference type="ARBA" id="ARBA00022723"/>
    </source>
</evidence>
<evidence type="ECO:0000256" key="6">
    <source>
        <dbReference type="ARBA" id="ARBA00023033"/>
    </source>
</evidence>
<keyword evidence="6" id="KW-0503">Monooxygenase</keyword>
<keyword evidence="3 7" id="KW-0479">Metal-binding</keyword>
<name>A0A811LNQ1_9BILA</name>
<evidence type="ECO:0000313" key="8">
    <source>
        <dbReference type="EMBL" id="CAD5228716.1"/>
    </source>
</evidence>